<dbReference type="SUPFAM" id="SSF49299">
    <property type="entry name" value="PKD domain"/>
    <property type="match status" value="1"/>
</dbReference>
<name>A0AAE3XPT2_9BACT</name>
<dbReference type="PROSITE" id="PS50093">
    <property type="entry name" value="PKD"/>
    <property type="match status" value="1"/>
</dbReference>
<dbReference type="RefSeq" id="WP_309938637.1">
    <property type="nucleotide sequence ID" value="NZ_AP025305.1"/>
</dbReference>
<organism evidence="4 5">
    <name type="scientific">Aureibacter tunicatorum</name>
    <dbReference type="NCBI Taxonomy" id="866807"/>
    <lineage>
        <taxon>Bacteria</taxon>
        <taxon>Pseudomonadati</taxon>
        <taxon>Bacteroidota</taxon>
        <taxon>Cytophagia</taxon>
        <taxon>Cytophagales</taxon>
        <taxon>Persicobacteraceae</taxon>
        <taxon>Aureibacter</taxon>
    </lineage>
</organism>
<feature type="domain" description="PKD" evidence="3">
    <location>
        <begin position="968"/>
        <end position="1018"/>
    </location>
</feature>
<evidence type="ECO:0000313" key="4">
    <source>
        <dbReference type="EMBL" id="MDR6239104.1"/>
    </source>
</evidence>
<evidence type="ECO:0000313" key="5">
    <source>
        <dbReference type="Proteomes" id="UP001185092"/>
    </source>
</evidence>
<protein>
    <recommendedName>
        <fullName evidence="3">PKD domain-containing protein</fullName>
    </recommendedName>
</protein>
<keyword evidence="5" id="KW-1185">Reference proteome</keyword>
<dbReference type="InterPro" id="IPR000601">
    <property type="entry name" value="PKD_dom"/>
</dbReference>
<dbReference type="SUPFAM" id="SSF82171">
    <property type="entry name" value="DPP6 N-terminal domain-like"/>
    <property type="match status" value="2"/>
</dbReference>
<feature type="region of interest" description="Disordered" evidence="1">
    <location>
        <begin position="898"/>
        <end position="947"/>
    </location>
</feature>
<feature type="signal peptide" evidence="2">
    <location>
        <begin position="1"/>
        <end position="25"/>
    </location>
</feature>
<keyword evidence="2" id="KW-0732">Signal</keyword>
<comment type="caution">
    <text evidence="4">The sequence shown here is derived from an EMBL/GenBank/DDBJ whole genome shotgun (WGS) entry which is preliminary data.</text>
</comment>
<accession>A0AAE3XPT2</accession>
<feature type="compositionally biased region" description="Polar residues" evidence="1">
    <location>
        <begin position="898"/>
        <end position="913"/>
    </location>
</feature>
<feature type="chain" id="PRO_5041939502" description="PKD domain-containing protein" evidence="2">
    <location>
        <begin position="26"/>
        <end position="1819"/>
    </location>
</feature>
<dbReference type="Proteomes" id="UP001185092">
    <property type="component" value="Unassembled WGS sequence"/>
</dbReference>
<dbReference type="InterPro" id="IPR013783">
    <property type="entry name" value="Ig-like_fold"/>
</dbReference>
<reference evidence="4" key="1">
    <citation type="submission" date="2023-07" db="EMBL/GenBank/DDBJ databases">
        <title>Genomic Encyclopedia of Type Strains, Phase IV (KMG-IV): sequencing the most valuable type-strain genomes for metagenomic binning, comparative biology and taxonomic classification.</title>
        <authorList>
            <person name="Goeker M."/>
        </authorList>
    </citation>
    <scope>NUCLEOTIDE SEQUENCE</scope>
    <source>
        <strain evidence="4">DSM 26174</strain>
    </source>
</reference>
<gene>
    <name evidence="4" type="ORF">HNQ88_002141</name>
</gene>
<evidence type="ECO:0000256" key="1">
    <source>
        <dbReference type="SAM" id="MobiDB-lite"/>
    </source>
</evidence>
<dbReference type="EMBL" id="JAVDQD010000002">
    <property type="protein sequence ID" value="MDR6239104.1"/>
    <property type="molecule type" value="Genomic_DNA"/>
</dbReference>
<evidence type="ECO:0000256" key="2">
    <source>
        <dbReference type="SAM" id="SignalP"/>
    </source>
</evidence>
<dbReference type="InterPro" id="IPR035986">
    <property type="entry name" value="PKD_dom_sf"/>
</dbReference>
<sequence>MNNVGYIHFALKLVLFLFIFPPLHAQQNSVVNNNEWYLSEHRLIVGQLGDEYTDSLHISPNNLNENGNTAVAFSPLSDELLFYSDGETIYNRNHLPMEGISINNSSGYNQRVAIAKSPNNPNHYYLYVNYGNVDIYTIDMSDPGGGTNNLPFGRVINRTQNAINNTSEGMHTFSSENNQYLLTQTGSEIKIFEIGDNSSLTEISSYPLASNSIQNISTYSTDNEIIILSSPKGSNQSTRILSFNPQSNSIEAHEIDLIPNTGGATGTYDAEMINDSIVYISSSNDIYEYNLNQPNAPIRSIKPFDYEIGEGFGLQKASNGKVYFLHSREGQSNISLAVIQPEVIIADNPMTPDVDESEESLPFEFNTAKYQDENIGAKQFPSFLPEQEQEDITFNLTQIGKCTNEQVKLVPQLEKNGETIIANEYTWLINGEAYDAAIPSISFEQASASVTLIATINGQEHVFNENISLIENPLVPDSLITNLDGKTDTTICKSQIPFTLEGTNAEAYRWSTEETTQNIEVSTSGRYWLTAAQNGCTANFEVNVQVFEEELPEEQPTIGKWYFGNSAGIDFDNPPNDSPRPLDNSLINSPSGAETVYNEKGDVIFYTDGENIWGDQIRDGNDNTHEEIDNNIGGQFNSSQAVKVMMAYQESNKYYVFTTESVESKDHFDLKVTVVNVTGVENSTPIEILTEEKDQLLFTKNAERIAVTGGGNSPGWMVTHDYSSNTFRAYPIDTMGIGNPVYNHIGAIYDVSNNNAAIGEIEFSGDGSKIAVAYSTNEGNFIELFDFDQETGQMSNYAQIPLGEDDLQAYGLEFSPDNRKVFVTLKGESRSVLKEAYIDYSSIDIDGQPTPNPDYLEEILDPSNVSTVANISGEAGHISTAPNNQIYVAINGSQSLGSIQPNSEKGQSSNFNENGLDLGGNTSTLGLPSYTTPPPSNSSQEPSLTVDGNCLGIETEMSASGKTTFDVFNWNFGNGLSAQGMQLTDTSQIYQSPSEYIVQVRITNKCGMDTTLFQNIEIFENPDEPTVGNYGICNDIEIQAFDNKTDNELSALDITWTDFESGDVLNGNTISVTPEDKVYILEVSNEHDCKSSDTVTVLDYRPNLELSDLSICQDEEDHTLSTSLSERYGHRWFINNIPQNTETNSSIQINASIPGEYYYKVEVIDPDNPEGCVTTDSALIIINANPQLTASTTNTQCGDSDGTITLNGNSTFDYAWEDDTNINSNVRTDLASGIYNVIITNINNGCTQEINNITVDDDANYDFTSNDSQIQCNGDLEIEVESSNTSSDFQGTYTINSPSGEEIDNGNVSINVGSSHPFNVTNQNLSGEYNISFIDNSGCQKSVKANVLAKDSIEINLNTTELVKCSNDDDSQFIIENHSPENKYTWYDINGNSSNDNPYNPQSGNGEYRLVATPNDPSTGKCPSEIIASSTTYNTPDIDFDITDDFCNDGFITLNGTINSNGQSFREEWFVNNSNSPDGFSSSFIHDESGEHTYTYKVTETTTLCSNSVTKDYENPTLIEFALNAKPACLPADENPIELEIDLVSPENDDNIIYEFYLNKDDDLPSNPNNESIFITDIFEIEEGKVIVKGEGDKVCEAEQLFSVSRETEDITLKILVNQNNQVIDTLQESGNLIVVTCTYDSDPDSLKTLNTLSSLYSNYHWKNKSNDFESNESTLELDTEEKIGLYNLTVESLTKCEYKIDFTVSQNCRPTLVLPNAFTPSQLNNRVFRIAYDKYISDDGFECYIYNRWGELIFYSDDYQSFKSDKSDLNFNEGGWQGTTQNGDDVQQGVYTFIIKYKSIFENDPELYEKRGSVILLK</sequence>
<dbReference type="Gene3D" id="2.60.40.10">
    <property type="entry name" value="Immunoglobulins"/>
    <property type="match status" value="1"/>
</dbReference>
<dbReference type="Pfam" id="PF13585">
    <property type="entry name" value="CHU_C"/>
    <property type="match status" value="1"/>
</dbReference>
<evidence type="ECO:0000259" key="3">
    <source>
        <dbReference type="PROSITE" id="PS50093"/>
    </source>
</evidence>
<proteinExistence type="predicted"/>